<dbReference type="GO" id="GO:0102265">
    <property type="term" value="F:tRNA-dihydrouridine47 synthase activity"/>
    <property type="evidence" value="ECO:0007669"/>
    <property type="project" value="UniProtKB-EC"/>
</dbReference>
<dbReference type="PANTHER" id="PTHR45846:SF1">
    <property type="entry name" value="TRNA-DIHYDROURIDINE(47) SYNTHASE [NAD(P)(+)]-LIKE"/>
    <property type="match status" value="1"/>
</dbReference>
<comment type="function">
    <text evidence="19">Catalyzes the synthesis of dihydrouridine, a modified base found in the D-loop of most tRNAs. Specifically modifies U47 in cytoplasmic tRNAs. Catalyzes the synthesis of dihydrouridine in some mRNAs, thereby affecting their translation.</text>
</comment>
<evidence type="ECO:0000256" key="23">
    <source>
        <dbReference type="ARBA" id="ARBA00049513"/>
    </source>
</evidence>
<comment type="cofactor">
    <cofactor evidence="1 25">
        <name>FMN</name>
        <dbReference type="ChEBI" id="CHEBI:58210"/>
    </cofactor>
</comment>
<comment type="similarity">
    <text evidence="25">Belongs to the dus family. Dus3 subfamily.</text>
</comment>
<dbReference type="EC" id="1.3.1.89" evidence="4 25"/>
<feature type="compositionally biased region" description="Basic and acidic residues" evidence="26">
    <location>
        <begin position="7"/>
        <end position="58"/>
    </location>
</feature>
<accession>A0A7D9D051</accession>
<evidence type="ECO:0000256" key="18">
    <source>
        <dbReference type="ARBA" id="ARBA00023242"/>
    </source>
</evidence>
<dbReference type="GO" id="GO:0006397">
    <property type="term" value="P:mRNA processing"/>
    <property type="evidence" value="ECO:0007669"/>
    <property type="project" value="UniProtKB-KW"/>
</dbReference>
<dbReference type="InterPro" id="IPR013785">
    <property type="entry name" value="Aldolase_TIM"/>
</dbReference>
<feature type="compositionally biased region" description="Basic residues" evidence="26">
    <location>
        <begin position="86"/>
        <end position="103"/>
    </location>
</feature>
<evidence type="ECO:0000256" key="12">
    <source>
        <dbReference type="ARBA" id="ARBA00022737"/>
    </source>
</evidence>
<dbReference type="AlphaFoldDB" id="A0A7D9D051"/>
<evidence type="ECO:0000313" key="29">
    <source>
        <dbReference type="Proteomes" id="UP000478008"/>
    </source>
</evidence>
<keyword evidence="12" id="KW-0677">Repeat</keyword>
<sequence>MPSEVQESDRKRTNEEVEKITDDNHGPETKKQKSEVKESKDSWKKGEAPIKEEYRVHDSYVGGEIDDDDLEASRTFRGDEENGNNKKGKRVKRKGKNRGQNHNRRLIQARERIKLCASVVDPEDEIHTCHYGADNCKFSHDVDAYLKEKPADNPGMCPVWEENGYCPAGVKCRWLGSHYDKEKKKLVYKDGYVRKEEMGELNWISGSQKHTLQKRKVPLTKSDDITKWIDEIYRGKSPEEVRKEEQEHAATYIEPPFRPCEKKDLHLKGKKIVAPLTTVGNLPFRRLMRTLGADVTYSEMALCLPLIQGSKSEWALMKAHQSEYPGFGVQLAASKHWQTSKAVEAIAKLAPNVSEFNLNCGCPIDLLFRKGEGSGLMDNPNRMLRILKGMNYCSGDIPVTVKMRMGVRDEKPLAKQIVEKLLPEGDVAAITIHGRSRKQRYTRLANWDYVGETASVVKGWYEENEDTQASKEKAELRPVYVVGNGDCYTYEDYNKDMSYPGMDAVMIGRGALIKPWIFEEIDSQQYLDKTASERLSIIEQYSKFALDHWGSDEFGVNTARRYMCEFLSFTYRYVPVGLLERLPPKLNQRPPPYRGRNELETLLASPDYKDWIKITEMFLGKAGDGFSFIPKHKSNSYENPN</sequence>
<keyword evidence="16 25" id="KW-0560">Oxidoreductase</keyword>
<evidence type="ECO:0000256" key="13">
    <source>
        <dbReference type="ARBA" id="ARBA00022771"/>
    </source>
</evidence>
<gene>
    <name evidence="28" type="primary">DUS3</name>
    <name evidence="28" type="ORF">DEBR0S6_08328G</name>
</gene>
<feature type="compositionally biased region" description="Basic and acidic residues" evidence="26">
    <location>
        <begin position="71"/>
        <end position="84"/>
    </location>
</feature>
<keyword evidence="7 25" id="KW-0285">Flavoprotein</keyword>
<keyword evidence="13 24" id="KW-0863">Zinc-finger</keyword>
<dbReference type="Gene3D" id="3.20.20.70">
    <property type="entry name" value="Aldolase class I"/>
    <property type="match status" value="1"/>
</dbReference>
<dbReference type="EMBL" id="CABFWN010000006">
    <property type="protein sequence ID" value="VUG20117.1"/>
    <property type="molecule type" value="Genomic_DNA"/>
</dbReference>
<evidence type="ECO:0000256" key="4">
    <source>
        <dbReference type="ARBA" id="ARBA00012376"/>
    </source>
</evidence>
<evidence type="ECO:0000256" key="3">
    <source>
        <dbReference type="ARBA" id="ARBA00004496"/>
    </source>
</evidence>
<keyword evidence="11 24" id="KW-0479">Metal-binding</keyword>
<dbReference type="GO" id="GO:0050660">
    <property type="term" value="F:flavin adenine dinucleotide binding"/>
    <property type="evidence" value="ECO:0007669"/>
    <property type="project" value="UniProtKB-UniRule"/>
</dbReference>
<evidence type="ECO:0000256" key="25">
    <source>
        <dbReference type="RuleBase" id="RU291113"/>
    </source>
</evidence>
<evidence type="ECO:0000256" key="2">
    <source>
        <dbReference type="ARBA" id="ARBA00004123"/>
    </source>
</evidence>
<keyword evidence="14 24" id="KW-0862">Zinc</keyword>
<dbReference type="Gene3D" id="4.10.1000.10">
    <property type="entry name" value="Zinc finger, CCCH-type"/>
    <property type="match status" value="1"/>
</dbReference>
<evidence type="ECO:0000256" key="10">
    <source>
        <dbReference type="ARBA" id="ARBA00022694"/>
    </source>
</evidence>
<dbReference type="GO" id="GO:0008270">
    <property type="term" value="F:zinc ion binding"/>
    <property type="evidence" value="ECO:0007669"/>
    <property type="project" value="UniProtKB-KW"/>
</dbReference>
<dbReference type="GO" id="GO:0005737">
    <property type="term" value="C:cytoplasm"/>
    <property type="evidence" value="ECO:0007669"/>
    <property type="project" value="UniProtKB-SubCell"/>
</dbReference>
<evidence type="ECO:0000256" key="15">
    <source>
        <dbReference type="ARBA" id="ARBA00022857"/>
    </source>
</evidence>
<evidence type="ECO:0000259" key="27">
    <source>
        <dbReference type="PROSITE" id="PS50103"/>
    </source>
</evidence>
<evidence type="ECO:0000256" key="21">
    <source>
        <dbReference type="ARBA" id="ARBA00048342"/>
    </source>
</evidence>
<evidence type="ECO:0000256" key="24">
    <source>
        <dbReference type="PROSITE-ProRule" id="PRU00723"/>
    </source>
</evidence>
<dbReference type="GO" id="GO:0005634">
    <property type="term" value="C:nucleus"/>
    <property type="evidence" value="ECO:0007669"/>
    <property type="project" value="UniProtKB-SubCell"/>
</dbReference>
<dbReference type="FunFam" id="3.20.20.70:FF:000145">
    <property type="entry name" value="tRNA-dihydrouridine(47) synthase [NAD(P)(+)]"/>
    <property type="match status" value="1"/>
</dbReference>
<comment type="catalytic activity">
    <reaction evidence="20">
        <text>5,6-dihydrouridine(47) in tRNA + NAD(+) = uridine(47) in tRNA + NADH + H(+)</text>
        <dbReference type="Rhea" id="RHEA:53364"/>
        <dbReference type="Rhea" id="RHEA-COMP:13539"/>
        <dbReference type="Rhea" id="RHEA-COMP:13540"/>
        <dbReference type="ChEBI" id="CHEBI:15378"/>
        <dbReference type="ChEBI" id="CHEBI:57540"/>
        <dbReference type="ChEBI" id="CHEBI:57945"/>
        <dbReference type="ChEBI" id="CHEBI:65315"/>
        <dbReference type="ChEBI" id="CHEBI:74443"/>
        <dbReference type="EC" id="1.3.1.89"/>
    </reaction>
    <physiologicalReaction direction="right-to-left" evidence="20">
        <dbReference type="Rhea" id="RHEA:53366"/>
    </physiologicalReaction>
</comment>
<protein>
    <recommendedName>
        <fullName evidence="5 25">tRNA-dihydrouridine(47) synthase [NAD(P)(+)]</fullName>
        <ecNumber evidence="4 25">1.3.1.89</ecNumber>
    </recommendedName>
    <alternativeName>
        <fullName evidence="25">tRNA-dihydrouridine synthase 3</fullName>
    </alternativeName>
</protein>
<dbReference type="PROSITE" id="PS50103">
    <property type="entry name" value="ZF_C3H1"/>
    <property type="match status" value="1"/>
</dbReference>
<proteinExistence type="inferred from homology"/>
<dbReference type="InterPro" id="IPR035587">
    <property type="entry name" value="DUS-like_FMN-bd"/>
</dbReference>
<dbReference type="Pfam" id="PF01207">
    <property type="entry name" value="Dus"/>
    <property type="match status" value="2"/>
</dbReference>
<dbReference type="SUPFAM" id="SSF51395">
    <property type="entry name" value="FMN-linked oxidoreductases"/>
    <property type="match status" value="1"/>
</dbReference>
<comment type="catalytic activity">
    <reaction evidence="22">
        <text>a 5,6-dihydrouridine in mRNA + NADP(+) = a uridine in mRNA + NADPH + H(+)</text>
        <dbReference type="Rhea" id="RHEA:69855"/>
        <dbReference type="Rhea" id="RHEA-COMP:14658"/>
        <dbReference type="Rhea" id="RHEA-COMP:17789"/>
        <dbReference type="ChEBI" id="CHEBI:15378"/>
        <dbReference type="ChEBI" id="CHEBI:57783"/>
        <dbReference type="ChEBI" id="CHEBI:58349"/>
        <dbReference type="ChEBI" id="CHEBI:65315"/>
        <dbReference type="ChEBI" id="CHEBI:74443"/>
    </reaction>
    <physiologicalReaction direction="right-to-left" evidence="22">
        <dbReference type="Rhea" id="RHEA:69857"/>
    </physiologicalReaction>
</comment>
<dbReference type="InterPro" id="IPR000571">
    <property type="entry name" value="Znf_CCCH"/>
</dbReference>
<keyword evidence="8 25" id="KW-0288">FMN</keyword>
<dbReference type="GO" id="GO:0003723">
    <property type="term" value="F:RNA binding"/>
    <property type="evidence" value="ECO:0007669"/>
    <property type="project" value="TreeGrafter"/>
</dbReference>
<keyword evidence="18" id="KW-0539">Nucleus</keyword>
<evidence type="ECO:0000256" key="8">
    <source>
        <dbReference type="ARBA" id="ARBA00022643"/>
    </source>
</evidence>
<evidence type="ECO:0000256" key="20">
    <source>
        <dbReference type="ARBA" id="ARBA00048266"/>
    </source>
</evidence>
<dbReference type="CDD" id="cd02801">
    <property type="entry name" value="DUS_like_FMN"/>
    <property type="match status" value="1"/>
</dbReference>
<keyword evidence="15 25" id="KW-0521">NADP</keyword>
<organism evidence="28 29">
    <name type="scientific">Dekkera bruxellensis</name>
    <name type="common">Brettanomyces custersii</name>
    <dbReference type="NCBI Taxonomy" id="5007"/>
    <lineage>
        <taxon>Eukaryota</taxon>
        <taxon>Fungi</taxon>
        <taxon>Dikarya</taxon>
        <taxon>Ascomycota</taxon>
        <taxon>Saccharomycotina</taxon>
        <taxon>Pichiomycetes</taxon>
        <taxon>Pichiales</taxon>
        <taxon>Pichiaceae</taxon>
        <taxon>Brettanomyces</taxon>
    </lineage>
</organism>
<keyword evidence="9" id="KW-0507">mRNA processing</keyword>
<keyword evidence="17 25" id="KW-0520">NAD</keyword>
<reference evidence="28 29" key="1">
    <citation type="submission" date="2019-07" db="EMBL/GenBank/DDBJ databases">
        <authorList>
            <person name="Friedrich A."/>
            <person name="Schacherer J."/>
        </authorList>
    </citation>
    <scope>NUCLEOTIDE SEQUENCE [LARGE SCALE GENOMIC DNA]</scope>
</reference>
<evidence type="ECO:0000256" key="11">
    <source>
        <dbReference type="ARBA" id="ARBA00022723"/>
    </source>
</evidence>
<evidence type="ECO:0000256" key="5">
    <source>
        <dbReference type="ARBA" id="ARBA00022143"/>
    </source>
</evidence>
<feature type="region of interest" description="Disordered" evidence="26">
    <location>
        <begin position="1"/>
        <end position="103"/>
    </location>
</feature>
<evidence type="ECO:0000256" key="19">
    <source>
        <dbReference type="ARBA" id="ARBA00045934"/>
    </source>
</evidence>
<evidence type="ECO:0000256" key="14">
    <source>
        <dbReference type="ARBA" id="ARBA00022833"/>
    </source>
</evidence>
<evidence type="ECO:0000256" key="17">
    <source>
        <dbReference type="ARBA" id="ARBA00023027"/>
    </source>
</evidence>
<dbReference type="PANTHER" id="PTHR45846">
    <property type="entry name" value="TRNA-DIHYDROURIDINE(47) SYNTHASE [NAD(P)(+)]-LIKE"/>
    <property type="match status" value="1"/>
</dbReference>
<feature type="domain" description="C3H1-type" evidence="27">
    <location>
        <begin position="110"/>
        <end position="143"/>
    </location>
</feature>
<evidence type="ECO:0000256" key="16">
    <source>
        <dbReference type="ARBA" id="ARBA00023002"/>
    </source>
</evidence>
<keyword evidence="10 25" id="KW-0819">tRNA processing</keyword>
<comment type="catalytic activity">
    <reaction evidence="21">
        <text>a 5,6-dihydrouridine in mRNA + NAD(+) = a uridine in mRNA + NADH + H(+)</text>
        <dbReference type="Rhea" id="RHEA:69851"/>
        <dbReference type="Rhea" id="RHEA-COMP:14658"/>
        <dbReference type="Rhea" id="RHEA-COMP:17789"/>
        <dbReference type="ChEBI" id="CHEBI:15378"/>
        <dbReference type="ChEBI" id="CHEBI:57540"/>
        <dbReference type="ChEBI" id="CHEBI:57945"/>
        <dbReference type="ChEBI" id="CHEBI:65315"/>
        <dbReference type="ChEBI" id="CHEBI:74443"/>
    </reaction>
    <physiologicalReaction direction="right-to-left" evidence="21">
        <dbReference type="Rhea" id="RHEA:69853"/>
    </physiologicalReaction>
</comment>
<keyword evidence="29" id="KW-1185">Reference proteome</keyword>
<comment type="subcellular location">
    <subcellularLocation>
        <location evidence="3">Cytoplasm</location>
    </subcellularLocation>
    <subcellularLocation>
        <location evidence="2">Nucleus</location>
    </subcellularLocation>
</comment>
<evidence type="ECO:0000256" key="26">
    <source>
        <dbReference type="SAM" id="MobiDB-lite"/>
    </source>
</evidence>
<feature type="zinc finger region" description="C3H1-type" evidence="24">
    <location>
        <begin position="110"/>
        <end position="143"/>
    </location>
</feature>
<comment type="catalytic activity">
    <reaction evidence="23">
        <text>5,6-dihydrouridine(47) in tRNA + NADP(+) = uridine(47) in tRNA + NADPH + H(+)</text>
        <dbReference type="Rhea" id="RHEA:53360"/>
        <dbReference type="Rhea" id="RHEA-COMP:13539"/>
        <dbReference type="Rhea" id="RHEA-COMP:13540"/>
        <dbReference type="ChEBI" id="CHEBI:15378"/>
        <dbReference type="ChEBI" id="CHEBI:57783"/>
        <dbReference type="ChEBI" id="CHEBI:58349"/>
        <dbReference type="ChEBI" id="CHEBI:65315"/>
        <dbReference type="ChEBI" id="CHEBI:74443"/>
        <dbReference type="EC" id="1.3.1.89"/>
    </reaction>
    <physiologicalReaction direction="right-to-left" evidence="23">
        <dbReference type="Rhea" id="RHEA:53362"/>
    </physiologicalReaction>
</comment>
<evidence type="ECO:0000256" key="22">
    <source>
        <dbReference type="ARBA" id="ARBA00049447"/>
    </source>
</evidence>
<evidence type="ECO:0000256" key="9">
    <source>
        <dbReference type="ARBA" id="ARBA00022664"/>
    </source>
</evidence>
<dbReference type="Pfam" id="PF25585">
    <property type="entry name" value="zf-CCCH_DUS3L"/>
    <property type="match status" value="2"/>
</dbReference>
<dbReference type="Proteomes" id="UP000478008">
    <property type="component" value="Unassembled WGS sequence"/>
</dbReference>
<evidence type="ECO:0000256" key="6">
    <source>
        <dbReference type="ARBA" id="ARBA00022490"/>
    </source>
</evidence>
<name>A0A7D9D051_DEKBR</name>
<evidence type="ECO:0000256" key="7">
    <source>
        <dbReference type="ARBA" id="ARBA00022630"/>
    </source>
</evidence>
<evidence type="ECO:0000313" key="28">
    <source>
        <dbReference type="EMBL" id="VUG20117.1"/>
    </source>
</evidence>
<evidence type="ECO:0000256" key="1">
    <source>
        <dbReference type="ARBA" id="ARBA00001917"/>
    </source>
</evidence>
<keyword evidence="6" id="KW-0963">Cytoplasm</keyword>